<keyword evidence="3" id="KW-1185">Reference proteome</keyword>
<feature type="compositionally biased region" description="Acidic residues" evidence="1">
    <location>
        <begin position="58"/>
        <end position="69"/>
    </location>
</feature>
<accession>A0AAE0KUS3</accession>
<dbReference type="Proteomes" id="UP001190700">
    <property type="component" value="Unassembled WGS sequence"/>
</dbReference>
<dbReference type="AlphaFoldDB" id="A0AAE0KUS3"/>
<gene>
    <name evidence="2" type="ORF">CYMTET_29838</name>
</gene>
<feature type="compositionally biased region" description="Basic and acidic residues" evidence="1">
    <location>
        <begin position="1"/>
        <end position="22"/>
    </location>
</feature>
<comment type="caution">
    <text evidence="2">The sequence shown here is derived from an EMBL/GenBank/DDBJ whole genome shotgun (WGS) entry which is preliminary data.</text>
</comment>
<evidence type="ECO:0000256" key="1">
    <source>
        <dbReference type="SAM" id="MobiDB-lite"/>
    </source>
</evidence>
<organism evidence="2 3">
    <name type="scientific">Cymbomonas tetramitiformis</name>
    <dbReference type="NCBI Taxonomy" id="36881"/>
    <lineage>
        <taxon>Eukaryota</taxon>
        <taxon>Viridiplantae</taxon>
        <taxon>Chlorophyta</taxon>
        <taxon>Pyramimonadophyceae</taxon>
        <taxon>Pyramimonadales</taxon>
        <taxon>Pyramimonadaceae</taxon>
        <taxon>Cymbomonas</taxon>
    </lineage>
</organism>
<dbReference type="EMBL" id="LGRX02017048">
    <property type="protein sequence ID" value="KAK3261245.1"/>
    <property type="molecule type" value="Genomic_DNA"/>
</dbReference>
<feature type="region of interest" description="Disordered" evidence="1">
    <location>
        <begin position="1"/>
        <end position="69"/>
    </location>
</feature>
<feature type="compositionally biased region" description="Acidic residues" evidence="1">
    <location>
        <begin position="166"/>
        <end position="183"/>
    </location>
</feature>
<sequence>MTKAQEAKRAKAESNASPEKKPANKKAINKVKKEVAEAGPSKSKKRKSDVVPTQHDTSEEESELEDYDLYVDDDITDAKGNWPEHWDDCGPPKFAEWREHGPWVTMHEMNVERALRRQTQKRLTKTEKKVKTLEKELKELRNLVHTVSMVSGQPPPSKSQSAKQEIDDDPEAEVEEEEDKDLC</sequence>
<evidence type="ECO:0000313" key="3">
    <source>
        <dbReference type="Proteomes" id="UP001190700"/>
    </source>
</evidence>
<proteinExistence type="predicted"/>
<protein>
    <submittedName>
        <fullName evidence="2">Uncharacterized protein</fullName>
    </submittedName>
</protein>
<feature type="region of interest" description="Disordered" evidence="1">
    <location>
        <begin position="146"/>
        <end position="183"/>
    </location>
</feature>
<name>A0AAE0KUS3_9CHLO</name>
<evidence type="ECO:0000313" key="2">
    <source>
        <dbReference type="EMBL" id="KAK3261245.1"/>
    </source>
</evidence>
<reference evidence="2 3" key="1">
    <citation type="journal article" date="2015" name="Genome Biol. Evol.">
        <title>Comparative Genomics of a Bacterivorous Green Alga Reveals Evolutionary Causalities and Consequences of Phago-Mixotrophic Mode of Nutrition.</title>
        <authorList>
            <person name="Burns J.A."/>
            <person name="Paasch A."/>
            <person name="Narechania A."/>
            <person name="Kim E."/>
        </authorList>
    </citation>
    <scope>NUCLEOTIDE SEQUENCE [LARGE SCALE GENOMIC DNA]</scope>
    <source>
        <strain evidence="2 3">PLY_AMNH</strain>
    </source>
</reference>